<sequence length="327" mass="37014">MGQEGYTQNIDWRNPLCIAEDTGMGGPRYFETNFPLNEVAPSQVFEFKLRCRADVESGLYIGGWGNGIYHFNVDLEQYQPLRKKYDITLTITNLGDRQQSTGYINVFAVRESYLNPIYFPALGEGRFHDISVKISLSEKILEAGTIPENPKPVRPLYLPLFSISEKGSTLPSSERYAPYVVNLVTTFDKFPDPCVTPGPLIIVPSQVDFGTLNREDLEGSVKNKFFFRVARSSEDTCTYNLYPIITFKATDPVLNDEIYLDNGTILSLEEIHSGFGKIKLNTPMRFGELKPKEFLNLLIEATLRKNPDKPLRGGAFSTVVIYHIELR</sequence>
<evidence type="ECO:0000313" key="1">
    <source>
        <dbReference type="EMBL" id="PWD87789.1"/>
    </source>
</evidence>
<dbReference type="Proteomes" id="UP000245059">
    <property type="component" value="Unassembled WGS sequence"/>
</dbReference>
<comment type="caution">
    <text evidence="1">The sequence shown here is derived from an EMBL/GenBank/DDBJ whole genome shotgun (WGS) entry which is preliminary data.</text>
</comment>
<dbReference type="AlphaFoldDB" id="A0A2U2ASS6"/>
<dbReference type="RefSeq" id="WP_109217747.1">
    <property type="nucleotide sequence ID" value="NZ_QEWW01000001.1"/>
</dbReference>
<name>A0A2U2ASS6_9GAMM</name>
<proteinExistence type="predicted"/>
<organism evidence="1 2">
    <name type="scientific">Ignatzschineria cameli</name>
    <dbReference type="NCBI Taxonomy" id="2182793"/>
    <lineage>
        <taxon>Bacteria</taxon>
        <taxon>Pseudomonadati</taxon>
        <taxon>Pseudomonadota</taxon>
        <taxon>Gammaproteobacteria</taxon>
        <taxon>Cardiobacteriales</taxon>
        <taxon>Ignatzschineriaceae</taxon>
        <taxon>Ignatzschineria</taxon>
    </lineage>
</organism>
<reference evidence="2" key="1">
    <citation type="submission" date="2018-05" db="EMBL/GenBank/DDBJ databases">
        <title>Ignatzschineria dubaiensis sp. nov., isolated from necrotic foot tissues of dromedaries (Camelus dromedarius) and associated maggots in Dubai, United Arab Emirates.</title>
        <authorList>
            <person name="Tsang C.C."/>
            <person name="Tang J.Y.M."/>
            <person name="Fong J.Y.H."/>
            <person name="Kinne J."/>
            <person name="Lee H.H."/>
            <person name="Joseph M."/>
            <person name="Jose S."/>
            <person name="Schuster R.K."/>
            <person name="Tang Y."/>
            <person name="Sivakumar S."/>
            <person name="Chen J.H.K."/>
            <person name="Teng J.L.L."/>
            <person name="Lau S.K.P."/>
            <person name="Wernery U."/>
            <person name="Woo P.C.Y."/>
        </authorList>
    </citation>
    <scope>NUCLEOTIDE SEQUENCE [LARGE SCALE GENOMIC DNA]</scope>
    <source>
        <strain evidence="2">UAE-HKU57</strain>
    </source>
</reference>
<accession>A0A2U2ASS6</accession>
<gene>
    <name evidence="1" type="ORF">DC077_00445</name>
</gene>
<dbReference type="EMBL" id="QEWW01000001">
    <property type="protein sequence ID" value="PWD87789.1"/>
    <property type="molecule type" value="Genomic_DNA"/>
</dbReference>
<protein>
    <submittedName>
        <fullName evidence="1">Uncharacterized protein</fullName>
    </submittedName>
</protein>
<evidence type="ECO:0000313" key="2">
    <source>
        <dbReference type="Proteomes" id="UP000245059"/>
    </source>
</evidence>